<proteinExistence type="predicted"/>
<name>A0A6B0R4G8_9CETA</name>
<gene>
    <name evidence="1" type="ORF">E5288_WYG022694</name>
</gene>
<evidence type="ECO:0000313" key="2">
    <source>
        <dbReference type="Proteomes" id="UP000322234"/>
    </source>
</evidence>
<protein>
    <submittedName>
        <fullName evidence="1">Uncharacterized protein</fullName>
    </submittedName>
</protein>
<organism evidence="1 2">
    <name type="scientific">Bos mutus</name>
    <name type="common">wild yak</name>
    <dbReference type="NCBI Taxonomy" id="72004"/>
    <lineage>
        <taxon>Eukaryota</taxon>
        <taxon>Metazoa</taxon>
        <taxon>Chordata</taxon>
        <taxon>Craniata</taxon>
        <taxon>Vertebrata</taxon>
        <taxon>Euteleostomi</taxon>
        <taxon>Mammalia</taxon>
        <taxon>Eutheria</taxon>
        <taxon>Laurasiatheria</taxon>
        <taxon>Artiodactyla</taxon>
        <taxon>Ruminantia</taxon>
        <taxon>Pecora</taxon>
        <taxon>Bovidae</taxon>
        <taxon>Bovinae</taxon>
        <taxon>Bos</taxon>
    </lineage>
</organism>
<evidence type="ECO:0000313" key="1">
    <source>
        <dbReference type="EMBL" id="MXQ82744.1"/>
    </source>
</evidence>
<dbReference type="AlphaFoldDB" id="A0A6B0R4G8"/>
<reference evidence="1" key="1">
    <citation type="submission" date="2019-10" db="EMBL/GenBank/DDBJ databases">
        <title>The sequence and de novo assembly of the wild yak genome.</title>
        <authorList>
            <person name="Liu Y."/>
        </authorList>
    </citation>
    <scope>NUCLEOTIDE SEQUENCE [LARGE SCALE GENOMIC DNA]</scope>
    <source>
        <strain evidence="1">WY2019</strain>
    </source>
</reference>
<accession>A0A6B0R4G8</accession>
<dbReference type="Proteomes" id="UP000322234">
    <property type="component" value="Unassembled WGS sequence"/>
</dbReference>
<keyword evidence="2" id="KW-1185">Reference proteome</keyword>
<sequence>MTTHSSPAPMVLSSPFPNGILSLLKAADMIKIIHSFSKALKPVSLTVPGSLCWGCGNGRKTRKDSVYLVKNLLSRWMQRSILLMGEAQLFPGGKDLRLLPHDT</sequence>
<dbReference type="EMBL" id="VBQZ03000014">
    <property type="protein sequence ID" value="MXQ82744.1"/>
    <property type="molecule type" value="Genomic_DNA"/>
</dbReference>
<comment type="caution">
    <text evidence="1">The sequence shown here is derived from an EMBL/GenBank/DDBJ whole genome shotgun (WGS) entry which is preliminary data.</text>
</comment>